<sequence>MKKEGIKLYDLVDLTNPQSVLNELKYIAALMVNDFDHALLEQIYADIKMLFEGDFPGYRASNTKYHDLEHTNSVVLAAGRLIHGAFVEGHSFSAKTILLGLIGAIFHDIGFIQTDSDVNGSGAKYTIGHEERSIQFMKQYLSQKSFSEQDREDCTHIIMCTILSLEIKDIPCRSNDIAILGKIVGSADLLGQMADREYLEKLFLLFKEFEEAGMPGYGSELELLQKTQDFYKSVALQRLSQGFDNVSAFMRSHFKNRWDLDRDLYQESIVANIKYLQTVVERCDESYWCYLKYLRRGGLAEKLNRNK</sequence>
<name>A0A8J6P1P1_9BACT</name>
<dbReference type="SUPFAM" id="SSF109604">
    <property type="entry name" value="HD-domain/PDEase-like"/>
    <property type="match status" value="1"/>
</dbReference>
<dbReference type="AlphaFoldDB" id="A0A8J6P1P1"/>
<proteinExistence type="predicted"/>
<gene>
    <name evidence="1" type="ORF">H8D96_19780</name>
</gene>
<evidence type="ECO:0000313" key="1">
    <source>
        <dbReference type="EMBL" id="MBC8434154.1"/>
    </source>
</evidence>
<dbReference type="EMBL" id="JACNIG010000392">
    <property type="protein sequence ID" value="MBC8434154.1"/>
    <property type="molecule type" value="Genomic_DNA"/>
</dbReference>
<organism evidence="1 2">
    <name type="scientific">Candidatus Desulfatibia vada</name>
    <dbReference type="NCBI Taxonomy" id="2841696"/>
    <lineage>
        <taxon>Bacteria</taxon>
        <taxon>Pseudomonadati</taxon>
        <taxon>Thermodesulfobacteriota</taxon>
        <taxon>Desulfobacteria</taxon>
        <taxon>Desulfobacterales</taxon>
        <taxon>Desulfobacterales incertae sedis</taxon>
        <taxon>Candidatus Desulfatibia</taxon>
    </lineage>
</organism>
<evidence type="ECO:0000313" key="2">
    <source>
        <dbReference type="Proteomes" id="UP000605201"/>
    </source>
</evidence>
<dbReference type="Proteomes" id="UP000605201">
    <property type="component" value="Unassembled WGS sequence"/>
</dbReference>
<reference evidence="1 2" key="1">
    <citation type="submission" date="2020-08" db="EMBL/GenBank/DDBJ databases">
        <title>Bridging the membrane lipid divide: bacteria of the FCB group superphylum have the potential to synthesize archaeal ether lipids.</title>
        <authorList>
            <person name="Villanueva L."/>
            <person name="Von Meijenfeldt F.A.B."/>
            <person name="Westbye A.B."/>
            <person name="Yadav S."/>
            <person name="Hopmans E.C."/>
            <person name="Dutilh B.E."/>
            <person name="Sinninghe Damste J.S."/>
        </authorList>
    </citation>
    <scope>NUCLEOTIDE SEQUENCE [LARGE SCALE GENOMIC DNA]</scope>
    <source>
        <strain evidence="1">NIOZ-UU17</strain>
    </source>
</reference>
<accession>A0A8J6P1P1</accession>
<dbReference type="Gene3D" id="1.10.3210.10">
    <property type="entry name" value="Hypothetical protein af1432"/>
    <property type="match status" value="1"/>
</dbReference>
<evidence type="ECO:0008006" key="3">
    <source>
        <dbReference type="Google" id="ProtNLM"/>
    </source>
</evidence>
<comment type="caution">
    <text evidence="1">The sequence shown here is derived from an EMBL/GenBank/DDBJ whole genome shotgun (WGS) entry which is preliminary data.</text>
</comment>
<protein>
    <recommendedName>
        <fullName evidence="3">HD/PDEase domain-containing protein</fullName>
    </recommendedName>
</protein>